<dbReference type="PANTHER" id="PTHR43289:SF34">
    <property type="entry name" value="SERINE_THREONINE-PROTEIN KINASE YBDM-RELATED"/>
    <property type="match status" value="1"/>
</dbReference>
<proteinExistence type="predicted"/>
<evidence type="ECO:0000256" key="2">
    <source>
        <dbReference type="ARBA" id="ARBA00022741"/>
    </source>
</evidence>
<evidence type="ECO:0000313" key="9">
    <source>
        <dbReference type="Proteomes" id="UP000640052"/>
    </source>
</evidence>
<keyword evidence="3" id="KW-0418">Kinase</keyword>
<keyword evidence="4" id="KW-0067">ATP-binding</keyword>
<keyword evidence="2" id="KW-0547">Nucleotide-binding</keyword>
<feature type="compositionally biased region" description="Low complexity" evidence="5">
    <location>
        <begin position="381"/>
        <end position="397"/>
    </location>
</feature>
<feature type="domain" description="Protein kinase" evidence="7">
    <location>
        <begin position="29"/>
        <end position="285"/>
    </location>
</feature>
<feature type="compositionally biased region" description="Basic residues" evidence="5">
    <location>
        <begin position="290"/>
        <end position="306"/>
    </location>
</feature>
<dbReference type="InterPro" id="IPR011009">
    <property type="entry name" value="Kinase-like_dom_sf"/>
</dbReference>
<comment type="caution">
    <text evidence="8">The sequence shown here is derived from an EMBL/GenBank/DDBJ whole genome shotgun (WGS) entry which is preliminary data.</text>
</comment>
<dbReference type="GO" id="GO:0005524">
    <property type="term" value="F:ATP binding"/>
    <property type="evidence" value="ECO:0007669"/>
    <property type="project" value="UniProtKB-KW"/>
</dbReference>
<feature type="transmembrane region" description="Helical" evidence="6">
    <location>
        <begin position="338"/>
        <end position="360"/>
    </location>
</feature>
<dbReference type="Proteomes" id="UP000640052">
    <property type="component" value="Unassembled WGS sequence"/>
</dbReference>
<dbReference type="SUPFAM" id="SSF56112">
    <property type="entry name" value="Protein kinase-like (PK-like)"/>
    <property type="match status" value="1"/>
</dbReference>
<feature type="region of interest" description="Disordered" evidence="5">
    <location>
        <begin position="282"/>
        <end position="309"/>
    </location>
</feature>
<evidence type="ECO:0000256" key="6">
    <source>
        <dbReference type="SAM" id="Phobius"/>
    </source>
</evidence>
<dbReference type="CDD" id="cd14014">
    <property type="entry name" value="STKc_PknB_like"/>
    <property type="match status" value="1"/>
</dbReference>
<evidence type="ECO:0000256" key="4">
    <source>
        <dbReference type="ARBA" id="ARBA00022840"/>
    </source>
</evidence>
<gene>
    <name evidence="8" type="ORF">Aph01nite_46080</name>
</gene>
<feature type="region of interest" description="Disordered" evidence="5">
    <location>
        <begin position="364"/>
        <end position="397"/>
    </location>
</feature>
<keyword evidence="6" id="KW-1133">Transmembrane helix</keyword>
<evidence type="ECO:0000256" key="5">
    <source>
        <dbReference type="SAM" id="MobiDB-lite"/>
    </source>
</evidence>
<evidence type="ECO:0000259" key="7">
    <source>
        <dbReference type="PROSITE" id="PS50011"/>
    </source>
</evidence>
<dbReference type="PROSITE" id="PS50011">
    <property type="entry name" value="PROTEIN_KINASE_DOM"/>
    <property type="match status" value="1"/>
</dbReference>
<accession>A0A919UQD3</accession>
<keyword evidence="9" id="KW-1185">Reference proteome</keyword>
<protein>
    <recommendedName>
        <fullName evidence="7">Protein kinase domain-containing protein</fullName>
    </recommendedName>
</protein>
<keyword evidence="6" id="KW-0812">Transmembrane</keyword>
<dbReference type="Pfam" id="PF00069">
    <property type="entry name" value="Pkinase"/>
    <property type="match status" value="1"/>
</dbReference>
<evidence type="ECO:0000256" key="3">
    <source>
        <dbReference type="ARBA" id="ARBA00022777"/>
    </source>
</evidence>
<dbReference type="EMBL" id="BOOA01000038">
    <property type="protein sequence ID" value="GIH26298.1"/>
    <property type="molecule type" value="Genomic_DNA"/>
</dbReference>
<evidence type="ECO:0000313" key="8">
    <source>
        <dbReference type="EMBL" id="GIH26298.1"/>
    </source>
</evidence>
<dbReference type="InterPro" id="IPR008271">
    <property type="entry name" value="Ser/Thr_kinase_AS"/>
</dbReference>
<dbReference type="InterPro" id="IPR000719">
    <property type="entry name" value="Prot_kinase_dom"/>
</dbReference>
<dbReference type="AlphaFoldDB" id="A0A919UQD3"/>
<dbReference type="Gene3D" id="1.10.510.10">
    <property type="entry name" value="Transferase(Phosphotransferase) domain 1"/>
    <property type="match status" value="1"/>
</dbReference>
<keyword evidence="1" id="KW-0808">Transferase</keyword>
<evidence type="ECO:0000256" key="1">
    <source>
        <dbReference type="ARBA" id="ARBA00022679"/>
    </source>
</evidence>
<organism evidence="8 9">
    <name type="scientific">Acrocarpospora phusangensis</name>
    <dbReference type="NCBI Taxonomy" id="1070424"/>
    <lineage>
        <taxon>Bacteria</taxon>
        <taxon>Bacillati</taxon>
        <taxon>Actinomycetota</taxon>
        <taxon>Actinomycetes</taxon>
        <taxon>Streptosporangiales</taxon>
        <taxon>Streptosporangiaceae</taxon>
        <taxon>Acrocarpospora</taxon>
    </lineage>
</organism>
<keyword evidence="6" id="KW-0472">Membrane</keyword>
<dbReference type="PANTHER" id="PTHR43289">
    <property type="entry name" value="MITOGEN-ACTIVATED PROTEIN KINASE KINASE KINASE 20-RELATED"/>
    <property type="match status" value="1"/>
</dbReference>
<name>A0A919UQD3_9ACTN</name>
<dbReference type="GO" id="GO:0004674">
    <property type="term" value="F:protein serine/threonine kinase activity"/>
    <property type="evidence" value="ECO:0007669"/>
    <property type="project" value="TreeGrafter"/>
</dbReference>
<sequence>MMDLYVPELVEPVQQPDCFDYSPGQVSGYRVVKQLGEGSQGSVYLGEAPDGTQVAIKMLHSCFAADPVVRMQFRREAEIAASVATFSTARVLETGFAEERPYIISEYVPGPSLLELVKRDGPRTGGGLERLAVTTLTALASIHTAGVVHRDFKPGNVIMGPEGPVVIDFGIALAVDADTSGIGPAGTPAYMSPEQFADQPLMPTSDMFSWAGTMVFAATGRPAFSESTLPATVNAILHTEPDLSGLPDRLRRLVAACLVKDPAARPEAVDVLCDLVGGAPDQPAVPAGHPRPRHRAEHPARRHRRPRVEGRHAALPAVPVLAPAVAPPAKTTRRRRGVAALAVGAAIAVTAGTLLFSSMLGGSADAQDRQVGGSAPVSDCAAQPAHAVVPPQEAGCR</sequence>
<dbReference type="Gene3D" id="3.30.200.20">
    <property type="entry name" value="Phosphorylase Kinase, domain 1"/>
    <property type="match status" value="1"/>
</dbReference>
<dbReference type="PROSITE" id="PS00108">
    <property type="entry name" value="PROTEIN_KINASE_ST"/>
    <property type="match status" value="1"/>
</dbReference>
<reference evidence="8" key="1">
    <citation type="submission" date="2021-01" db="EMBL/GenBank/DDBJ databases">
        <title>Whole genome shotgun sequence of Acrocarpospora phusangensis NBRC 108782.</title>
        <authorList>
            <person name="Komaki H."/>
            <person name="Tamura T."/>
        </authorList>
    </citation>
    <scope>NUCLEOTIDE SEQUENCE</scope>
    <source>
        <strain evidence="8">NBRC 108782</strain>
    </source>
</reference>